<dbReference type="InterPro" id="IPR011761">
    <property type="entry name" value="ATP-grasp"/>
</dbReference>
<evidence type="ECO:0000256" key="3">
    <source>
        <dbReference type="PROSITE-ProRule" id="PRU00409"/>
    </source>
</evidence>
<evidence type="ECO:0000256" key="2">
    <source>
        <dbReference type="ARBA" id="ARBA00022840"/>
    </source>
</evidence>
<name>A0A7Z7HS23_9PROT</name>
<evidence type="ECO:0000259" key="4">
    <source>
        <dbReference type="PROSITE" id="PS50975"/>
    </source>
</evidence>
<protein>
    <submittedName>
        <fullName evidence="5">D-alanine-D-alanine ligase and related ATP-grasp enzymes-like protein</fullName>
    </submittedName>
</protein>
<dbReference type="PROSITE" id="PS50975">
    <property type="entry name" value="ATP_GRASP"/>
    <property type="match status" value="1"/>
</dbReference>
<sequence>MIALHLQSIFHGANPYATDPVVVVGLDIADARLEAVHAAMGILQADTADWYRPGPGEQSQASRQRIGSFLADWSLQALTFVRGNLQAHGCMHAAASAQTLVWLGFHDPQISLKMLSLAARWLAALARQDPAPAASHAEELTQIWQICRQRHPDYQAGIVMQAARQRDIPWAPAWGLERHWRFGQGERSRVLFESASCADGHFGSRIANSKAGTKIVLRELGLPTPAFRLVAQESELADAVKAVGYPCVTKPLDRGRGKGVSAGLLDFDAVRRGFALARAESSAPVMVEAHVAGDDHRLMVVDGRLVAAIRRVPPSITGDGRHTVRELVAQKNAGCDPRSLLRSNFHSPVVLDPSALLHLDGQGLRGDAVLEAGRTIAVRSNANLSTGGSCIDVTAQLHPEIRVMAETLAQTLGIGMMGADYLCMQIDRSPADDGGQFIEINMTPGLSALVAAGWPIERAGELALGATPGRIAAELLIVHADRLEASLAALRSRAWMSDSGWASAAHAGIANVNLRIDAATVTTATTPWAGVEVLFSHRRLSRALIVASDREIQRHGLPLSRCEAVHLATELPEAWLKLLQASGGRMCNHAPDAWGEIISQWV</sequence>
<evidence type="ECO:0000256" key="1">
    <source>
        <dbReference type="ARBA" id="ARBA00022741"/>
    </source>
</evidence>
<proteinExistence type="predicted"/>
<dbReference type="GO" id="GO:0018169">
    <property type="term" value="F:ribosomal S6-glutamic acid ligase activity"/>
    <property type="evidence" value="ECO:0007669"/>
    <property type="project" value="TreeGrafter"/>
</dbReference>
<accession>A0A7Z7HS23</accession>
<keyword evidence="1 3" id="KW-0547">Nucleotide-binding</keyword>
<dbReference type="EMBL" id="LT837803">
    <property type="protein sequence ID" value="SMB27345.1"/>
    <property type="molecule type" value="Genomic_DNA"/>
</dbReference>
<evidence type="ECO:0000313" key="5">
    <source>
        <dbReference type="EMBL" id="SMB27345.1"/>
    </source>
</evidence>
<dbReference type="GO" id="GO:0005737">
    <property type="term" value="C:cytoplasm"/>
    <property type="evidence" value="ECO:0007669"/>
    <property type="project" value="TreeGrafter"/>
</dbReference>
<dbReference type="PANTHER" id="PTHR21621:SF0">
    <property type="entry name" value="BETA-CITRYLGLUTAMATE SYNTHASE B-RELATED"/>
    <property type="match status" value="1"/>
</dbReference>
<dbReference type="SUPFAM" id="SSF56059">
    <property type="entry name" value="Glutathione synthetase ATP-binding domain-like"/>
    <property type="match status" value="1"/>
</dbReference>
<dbReference type="Proteomes" id="UP000242886">
    <property type="component" value="Chromosome SDENCHOL"/>
</dbReference>
<dbReference type="GO" id="GO:0005524">
    <property type="term" value="F:ATP binding"/>
    <property type="evidence" value="ECO:0007669"/>
    <property type="project" value="UniProtKB-UniRule"/>
</dbReference>
<dbReference type="Pfam" id="PF02222">
    <property type="entry name" value="ATP-grasp"/>
    <property type="match status" value="1"/>
</dbReference>
<dbReference type="InterPro" id="IPR003135">
    <property type="entry name" value="ATP-grasp_carboxylate-amine"/>
</dbReference>
<evidence type="ECO:0000313" key="6">
    <source>
        <dbReference type="Proteomes" id="UP000242886"/>
    </source>
</evidence>
<gene>
    <name evidence="5" type="ORF">SDENCHOL_20368</name>
</gene>
<dbReference type="GO" id="GO:0009432">
    <property type="term" value="P:SOS response"/>
    <property type="evidence" value="ECO:0007669"/>
    <property type="project" value="TreeGrafter"/>
</dbReference>
<reference evidence="5" key="1">
    <citation type="submission" date="2017-03" db="EMBL/GenBank/DDBJ databases">
        <authorList>
            <consortium name="AG Boll"/>
        </authorList>
    </citation>
    <scope>NUCLEOTIDE SEQUENCE [LARGE SCALE GENOMIC DNA]</scope>
    <source>
        <strain evidence="5">Chol</strain>
    </source>
</reference>
<feature type="domain" description="ATP-grasp" evidence="4">
    <location>
        <begin position="214"/>
        <end position="477"/>
    </location>
</feature>
<organism evidence="5 6">
    <name type="scientific">Sterolibacterium denitrificans</name>
    <dbReference type="NCBI Taxonomy" id="157592"/>
    <lineage>
        <taxon>Bacteria</taxon>
        <taxon>Pseudomonadati</taxon>
        <taxon>Pseudomonadota</taxon>
        <taxon>Betaproteobacteria</taxon>
        <taxon>Nitrosomonadales</taxon>
        <taxon>Sterolibacteriaceae</taxon>
        <taxon>Sterolibacterium</taxon>
    </lineage>
</organism>
<keyword evidence="6" id="KW-1185">Reference proteome</keyword>
<dbReference type="PANTHER" id="PTHR21621">
    <property type="entry name" value="RIBOSOMAL PROTEIN S6 MODIFICATION PROTEIN"/>
    <property type="match status" value="1"/>
</dbReference>
<dbReference type="RefSeq" id="WP_154716879.1">
    <property type="nucleotide sequence ID" value="NZ_LT837803.1"/>
</dbReference>
<dbReference type="GO" id="GO:0046872">
    <property type="term" value="F:metal ion binding"/>
    <property type="evidence" value="ECO:0007669"/>
    <property type="project" value="InterPro"/>
</dbReference>
<keyword evidence="2 3" id="KW-0067">ATP-binding</keyword>
<dbReference type="AlphaFoldDB" id="A0A7Z7HS23"/>
<dbReference type="Gene3D" id="3.30.470.20">
    <property type="entry name" value="ATP-grasp fold, B domain"/>
    <property type="match status" value="2"/>
</dbReference>